<name>A0A7J6VPU7_THATH</name>
<dbReference type="AlphaFoldDB" id="A0A7J6VPU7"/>
<dbReference type="Gene3D" id="3.60.10.10">
    <property type="entry name" value="Endonuclease/exonuclease/phosphatase"/>
    <property type="match status" value="1"/>
</dbReference>
<dbReference type="Proteomes" id="UP000554482">
    <property type="component" value="Unassembled WGS sequence"/>
</dbReference>
<accession>A0A7J6VPU7</accession>
<evidence type="ECO:0000313" key="2">
    <source>
        <dbReference type="Proteomes" id="UP000554482"/>
    </source>
</evidence>
<dbReference type="SUPFAM" id="SSF56219">
    <property type="entry name" value="DNase I-like"/>
    <property type="match status" value="1"/>
</dbReference>
<evidence type="ECO:0000313" key="1">
    <source>
        <dbReference type="EMBL" id="KAF5186913.1"/>
    </source>
</evidence>
<organism evidence="1 2">
    <name type="scientific">Thalictrum thalictroides</name>
    <name type="common">Rue-anemone</name>
    <name type="synonym">Anemone thalictroides</name>
    <dbReference type="NCBI Taxonomy" id="46969"/>
    <lineage>
        <taxon>Eukaryota</taxon>
        <taxon>Viridiplantae</taxon>
        <taxon>Streptophyta</taxon>
        <taxon>Embryophyta</taxon>
        <taxon>Tracheophyta</taxon>
        <taxon>Spermatophyta</taxon>
        <taxon>Magnoliopsida</taxon>
        <taxon>Ranunculales</taxon>
        <taxon>Ranunculaceae</taxon>
        <taxon>Thalictroideae</taxon>
        <taxon>Thalictrum</taxon>
    </lineage>
</organism>
<dbReference type="PANTHER" id="PTHR33710">
    <property type="entry name" value="BNAC02G09200D PROTEIN"/>
    <property type="match status" value="1"/>
</dbReference>
<keyword evidence="2" id="KW-1185">Reference proteome</keyword>
<keyword evidence="1" id="KW-0548">Nucleotidyltransferase</keyword>
<feature type="non-terminal residue" evidence="1">
    <location>
        <position position="556"/>
    </location>
</feature>
<sequence length="556" mass="64250">MDLKVSILGLLETKVKQVAFERIRNICCPGWSFYDNYSKHPAGRIWLCWNANEVEVTKLEDSMQHIHCKERIGRSLVHPSEIAPLSVCLQQAGLVDLNYSGFFFTWSNHSEGPARISSKIDRCLINNLWSSQFVSQAEFLPQGISDHSPALLSWFDSEKKAFPFRFNNAWCLIPGFKELVAETWNARVYANPMQVLILKQKVLKARLKSWARAHCSMLHDRVRTALEQLENFQKQLQTNPTDVSLCRMERNALKKYCNLAEAEYYQIKQKADCDWLTMGDRTTAYFHQAVKERKNRKAIRTMEDRNGYKLNTEAEIISEILDYYKGLFGEEDCEIDAEAIRDINFPNLITEEEKTSMIADVESQEIKSVLFAMGDNKSPVAVLEKVQKLCVKFLWSGPAMANALHQANVKSLTLSKLEGGLGITDMIKWSKAAYMGLVFKLVNAENSLWAQWSWTQHLRGKFFWTAKVPKDCSWVWRHILNSRAEAMKYINYNISNGRNTLLWHDPWCEFSPLIECADALAEWQQKFPLDTKVEVLITDGKWNQEVRMLQCSNLKQ</sequence>
<dbReference type="InterPro" id="IPR036691">
    <property type="entry name" value="Endo/exonu/phosph_ase_sf"/>
</dbReference>
<dbReference type="OrthoDB" id="1002480at2759"/>
<proteinExistence type="predicted"/>
<comment type="caution">
    <text evidence="1">The sequence shown here is derived from an EMBL/GenBank/DDBJ whole genome shotgun (WGS) entry which is preliminary data.</text>
</comment>
<keyword evidence="1" id="KW-0695">RNA-directed DNA polymerase</keyword>
<gene>
    <name evidence="1" type="ORF">FRX31_023501</name>
</gene>
<protein>
    <submittedName>
        <fullName evidence="1">Reverse transcriptase</fullName>
    </submittedName>
</protein>
<reference evidence="1 2" key="1">
    <citation type="submission" date="2020-06" db="EMBL/GenBank/DDBJ databases">
        <title>Transcriptomic and genomic resources for Thalictrum thalictroides and T. hernandezii: Facilitating candidate gene discovery in an emerging model plant lineage.</title>
        <authorList>
            <person name="Arias T."/>
            <person name="Riano-Pachon D.M."/>
            <person name="Di Stilio V.S."/>
        </authorList>
    </citation>
    <scope>NUCLEOTIDE SEQUENCE [LARGE SCALE GENOMIC DNA]</scope>
    <source>
        <strain evidence="2">cv. WT478/WT964</strain>
        <tissue evidence="1">Leaves</tissue>
    </source>
</reference>
<dbReference type="GO" id="GO:0003964">
    <property type="term" value="F:RNA-directed DNA polymerase activity"/>
    <property type="evidence" value="ECO:0007669"/>
    <property type="project" value="UniProtKB-KW"/>
</dbReference>
<dbReference type="PANTHER" id="PTHR33710:SF64">
    <property type="entry name" value="ENDONUCLEASE_EXONUCLEASE_PHOSPHATASE DOMAIN-CONTAINING PROTEIN"/>
    <property type="match status" value="1"/>
</dbReference>
<keyword evidence="1" id="KW-0808">Transferase</keyword>
<dbReference type="EMBL" id="JABWDY010028697">
    <property type="protein sequence ID" value="KAF5186913.1"/>
    <property type="molecule type" value="Genomic_DNA"/>
</dbReference>